<keyword evidence="4" id="KW-0325">Glycoprotein</keyword>
<evidence type="ECO:0000259" key="6">
    <source>
        <dbReference type="PROSITE" id="PS50025"/>
    </source>
</evidence>
<dbReference type="CDD" id="cd00110">
    <property type="entry name" value="LamG"/>
    <property type="match status" value="1"/>
</dbReference>
<evidence type="ECO:0000313" key="8">
    <source>
        <dbReference type="Proteomes" id="UP001044222"/>
    </source>
</evidence>
<name>A0A9D3RNB2_ANGAN</name>
<evidence type="ECO:0000256" key="5">
    <source>
        <dbReference type="PROSITE-ProRule" id="PRU00122"/>
    </source>
</evidence>
<reference evidence="7" key="1">
    <citation type="submission" date="2021-01" db="EMBL/GenBank/DDBJ databases">
        <title>A chromosome-scale assembly of European eel, Anguilla anguilla.</title>
        <authorList>
            <person name="Henkel C."/>
            <person name="Jong-Raadsen S.A."/>
            <person name="Dufour S."/>
            <person name="Weltzien F.-A."/>
            <person name="Palstra A.P."/>
            <person name="Pelster B."/>
            <person name="Spaink H.P."/>
            <person name="Van Den Thillart G.E."/>
            <person name="Jansen H."/>
            <person name="Zahm M."/>
            <person name="Klopp C."/>
            <person name="Cedric C."/>
            <person name="Louis A."/>
            <person name="Berthelot C."/>
            <person name="Parey E."/>
            <person name="Roest Crollius H."/>
            <person name="Montfort J."/>
            <person name="Robinson-Rechavi M."/>
            <person name="Bucao C."/>
            <person name="Bouchez O."/>
            <person name="Gislard M."/>
            <person name="Lluch J."/>
            <person name="Milhes M."/>
            <person name="Lampietro C."/>
            <person name="Lopez Roques C."/>
            <person name="Donnadieu C."/>
            <person name="Braasch I."/>
            <person name="Desvignes T."/>
            <person name="Postlethwait J."/>
            <person name="Bobe J."/>
            <person name="Guiguen Y."/>
            <person name="Dirks R."/>
        </authorList>
    </citation>
    <scope>NUCLEOTIDE SEQUENCE</scope>
    <source>
        <strain evidence="7">Tag_6206</strain>
        <tissue evidence="7">Liver</tissue>
    </source>
</reference>
<dbReference type="Gene3D" id="2.60.120.200">
    <property type="match status" value="2"/>
</dbReference>
<dbReference type="SUPFAM" id="SSF49899">
    <property type="entry name" value="Concanavalin A-like lectins/glucanases"/>
    <property type="match status" value="1"/>
</dbReference>
<protein>
    <recommendedName>
        <fullName evidence="6">Laminin G domain-containing protein</fullName>
    </recommendedName>
</protein>
<evidence type="ECO:0000313" key="7">
    <source>
        <dbReference type="EMBL" id="KAG5836969.1"/>
    </source>
</evidence>
<comment type="caution">
    <text evidence="5">Lacks conserved residue(s) required for the propagation of feature annotation.</text>
</comment>
<evidence type="ECO:0000256" key="2">
    <source>
        <dbReference type="ARBA" id="ARBA00022525"/>
    </source>
</evidence>
<keyword evidence="2" id="KW-0964">Secreted</keyword>
<dbReference type="InterPro" id="IPR051145">
    <property type="entry name" value="GAS-SHBG-PROS"/>
</dbReference>
<proteinExistence type="predicted"/>
<dbReference type="EMBL" id="JAFIRN010000013">
    <property type="protein sequence ID" value="KAG5836969.1"/>
    <property type="molecule type" value="Genomic_DNA"/>
</dbReference>
<feature type="domain" description="Laminin G" evidence="6">
    <location>
        <begin position="47"/>
        <end position="238"/>
    </location>
</feature>
<evidence type="ECO:0000256" key="1">
    <source>
        <dbReference type="ARBA" id="ARBA00004613"/>
    </source>
</evidence>
<dbReference type="Proteomes" id="UP001044222">
    <property type="component" value="Chromosome 13"/>
</dbReference>
<dbReference type="GO" id="GO:0005576">
    <property type="term" value="C:extracellular region"/>
    <property type="evidence" value="ECO:0007669"/>
    <property type="project" value="UniProtKB-SubCell"/>
</dbReference>
<dbReference type="SMART" id="SM00282">
    <property type="entry name" value="LamG"/>
    <property type="match status" value="1"/>
</dbReference>
<keyword evidence="8" id="KW-1185">Reference proteome</keyword>
<comment type="caution">
    <text evidence="7">The sequence shown here is derived from an EMBL/GenBank/DDBJ whole genome shotgun (WGS) entry which is preliminary data.</text>
</comment>
<comment type="subcellular location">
    <subcellularLocation>
        <location evidence="1">Secreted</location>
    </subcellularLocation>
</comment>
<sequence>MRLAFTVCLAQLAVEFCVLGTLGMTLDMLKISKDTPLCYPFDEKKVPHTLYTGNSSMGSVPVLEYKISELTSFDSEFELRTLDPEGIIFLGDIGAVTNWFLLAVQKGHLSVQTSRGNGRVVVNAGPLISDGQWKKIVVTKRETDVSVSVNGDQVVSVQQSPESRDAELGDGLLRIAIGASLPNSIPMGIRGALDACMRSWDWVKQDSSALLQHSHTQGCWENIVPAPSSQETGMWASCQRRLGM</sequence>
<dbReference type="PROSITE" id="PS50025">
    <property type="entry name" value="LAM_G_DOMAIN"/>
    <property type="match status" value="1"/>
</dbReference>
<accession>A0A9D3RNB2</accession>
<dbReference type="AlphaFoldDB" id="A0A9D3RNB2"/>
<dbReference type="InterPro" id="IPR013320">
    <property type="entry name" value="ConA-like_dom_sf"/>
</dbReference>
<evidence type="ECO:0000256" key="4">
    <source>
        <dbReference type="ARBA" id="ARBA00023180"/>
    </source>
</evidence>
<organism evidence="7 8">
    <name type="scientific">Anguilla anguilla</name>
    <name type="common">European freshwater eel</name>
    <name type="synonym">Muraena anguilla</name>
    <dbReference type="NCBI Taxonomy" id="7936"/>
    <lineage>
        <taxon>Eukaryota</taxon>
        <taxon>Metazoa</taxon>
        <taxon>Chordata</taxon>
        <taxon>Craniata</taxon>
        <taxon>Vertebrata</taxon>
        <taxon>Euteleostomi</taxon>
        <taxon>Actinopterygii</taxon>
        <taxon>Neopterygii</taxon>
        <taxon>Teleostei</taxon>
        <taxon>Anguilliformes</taxon>
        <taxon>Anguillidae</taxon>
        <taxon>Anguilla</taxon>
    </lineage>
</organism>
<dbReference type="Pfam" id="PF00054">
    <property type="entry name" value="Laminin_G_1"/>
    <property type="match status" value="1"/>
</dbReference>
<dbReference type="InterPro" id="IPR001791">
    <property type="entry name" value="Laminin_G"/>
</dbReference>
<gene>
    <name evidence="7" type="ORF">ANANG_G00234290</name>
</gene>
<evidence type="ECO:0000256" key="3">
    <source>
        <dbReference type="ARBA" id="ARBA00023157"/>
    </source>
</evidence>
<keyword evidence="3" id="KW-1015">Disulfide bond</keyword>
<dbReference type="PANTHER" id="PTHR24040">
    <property type="entry name" value="LAMININ G-LIKE DOMAIN-CONTAINING PROTEIN"/>
    <property type="match status" value="1"/>
</dbReference>
<dbReference type="PANTHER" id="PTHR24040:SF15">
    <property type="entry name" value="VITAMIN K-DEPENDENT PROTEIN S-LIKE"/>
    <property type="match status" value="1"/>
</dbReference>